<gene>
    <name evidence="2" type="ORF">TNCT_96511</name>
</gene>
<feature type="compositionally biased region" description="Basic and acidic residues" evidence="1">
    <location>
        <begin position="35"/>
        <end position="69"/>
    </location>
</feature>
<dbReference type="Proteomes" id="UP000887116">
    <property type="component" value="Unassembled WGS sequence"/>
</dbReference>
<feature type="region of interest" description="Disordered" evidence="1">
    <location>
        <begin position="33"/>
        <end position="84"/>
    </location>
</feature>
<keyword evidence="3" id="KW-1185">Reference proteome</keyword>
<comment type="caution">
    <text evidence="2">The sequence shown here is derived from an EMBL/GenBank/DDBJ whole genome shotgun (WGS) entry which is preliminary data.</text>
</comment>
<reference evidence="2" key="1">
    <citation type="submission" date="2020-07" db="EMBL/GenBank/DDBJ databases">
        <title>Multicomponent nature underlies the extraordinary mechanical properties of spider dragline silk.</title>
        <authorList>
            <person name="Kono N."/>
            <person name="Nakamura H."/>
            <person name="Mori M."/>
            <person name="Yoshida Y."/>
            <person name="Ohtoshi R."/>
            <person name="Malay A.D."/>
            <person name="Moran D.A.P."/>
            <person name="Tomita M."/>
            <person name="Numata K."/>
            <person name="Arakawa K."/>
        </authorList>
    </citation>
    <scope>NUCLEOTIDE SEQUENCE</scope>
</reference>
<name>A0A8X6GRX2_TRICU</name>
<sequence length="99" mass="11270">MRRRTLEYKIATLYRSQQSSLMRVCKDNMLFPSELGKRDSETDKKWTGEKKKRENENGIITDRERETKLPRGTAAVEKGGKASGHDLMSVLPSILRAGS</sequence>
<evidence type="ECO:0000313" key="3">
    <source>
        <dbReference type="Proteomes" id="UP000887116"/>
    </source>
</evidence>
<evidence type="ECO:0000313" key="2">
    <source>
        <dbReference type="EMBL" id="GFQ72579.1"/>
    </source>
</evidence>
<accession>A0A8X6GRX2</accession>
<organism evidence="2 3">
    <name type="scientific">Trichonephila clavata</name>
    <name type="common">Joro spider</name>
    <name type="synonym">Nephila clavata</name>
    <dbReference type="NCBI Taxonomy" id="2740835"/>
    <lineage>
        <taxon>Eukaryota</taxon>
        <taxon>Metazoa</taxon>
        <taxon>Ecdysozoa</taxon>
        <taxon>Arthropoda</taxon>
        <taxon>Chelicerata</taxon>
        <taxon>Arachnida</taxon>
        <taxon>Araneae</taxon>
        <taxon>Araneomorphae</taxon>
        <taxon>Entelegynae</taxon>
        <taxon>Araneoidea</taxon>
        <taxon>Nephilidae</taxon>
        <taxon>Trichonephila</taxon>
    </lineage>
</organism>
<protein>
    <submittedName>
        <fullName evidence="2">Uncharacterized protein</fullName>
    </submittedName>
</protein>
<dbReference type="AlphaFoldDB" id="A0A8X6GRX2"/>
<proteinExistence type="predicted"/>
<dbReference type="EMBL" id="BMAO01021173">
    <property type="protein sequence ID" value="GFQ72579.1"/>
    <property type="molecule type" value="Genomic_DNA"/>
</dbReference>
<evidence type="ECO:0000256" key="1">
    <source>
        <dbReference type="SAM" id="MobiDB-lite"/>
    </source>
</evidence>